<dbReference type="OrthoDB" id="9815356at2"/>
<feature type="transmembrane region" description="Helical" evidence="4">
    <location>
        <begin position="127"/>
        <end position="148"/>
    </location>
</feature>
<feature type="transmembrane region" description="Helical" evidence="4">
    <location>
        <begin position="331"/>
        <end position="353"/>
    </location>
</feature>
<dbReference type="EMBL" id="CP039690">
    <property type="protein sequence ID" value="QCI67243.1"/>
    <property type="molecule type" value="Genomic_DNA"/>
</dbReference>
<feature type="transmembrane region" description="Helical" evidence="4">
    <location>
        <begin position="390"/>
        <end position="411"/>
    </location>
</feature>
<name>A0A4D7B8S3_9HYPH</name>
<accession>A0A4D7B8S3</accession>
<gene>
    <name evidence="6" type="ORF">E8M01_25220</name>
</gene>
<dbReference type="RefSeq" id="WP_136962678.1">
    <property type="nucleotide sequence ID" value="NZ_CP039690.1"/>
</dbReference>
<feature type="transmembrane region" description="Helical" evidence="4">
    <location>
        <begin position="276"/>
        <end position="295"/>
    </location>
</feature>
<feature type="transmembrane region" description="Helical" evidence="4">
    <location>
        <begin position="103"/>
        <end position="121"/>
    </location>
</feature>
<dbReference type="KEGG" id="pstg:E8M01_25220"/>
<evidence type="ECO:0000256" key="4">
    <source>
        <dbReference type="SAM" id="Phobius"/>
    </source>
</evidence>
<feature type="transmembrane region" description="Helical" evidence="4">
    <location>
        <begin position="67"/>
        <end position="91"/>
    </location>
</feature>
<dbReference type="InterPro" id="IPR020846">
    <property type="entry name" value="MFS_dom"/>
</dbReference>
<dbReference type="PANTHER" id="PTHR42910">
    <property type="entry name" value="TRANSPORTER SCO4007-RELATED"/>
    <property type="match status" value="1"/>
</dbReference>
<keyword evidence="3 4" id="KW-0472">Membrane</keyword>
<evidence type="ECO:0000256" key="3">
    <source>
        <dbReference type="ARBA" id="ARBA00023136"/>
    </source>
</evidence>
<dbReference type="Gene3D" id="1.20.1250.20">
    <property type="entry name" value="MFS general substrate transporter like domains"/>
    <property type="match status" value="1"/>
</dbReference>
<proteinExistence type="predicted"/>
<sequence>MRIETEAAVDSGGIGGGAATHTPATTGGEAAALSRTVALLFAVASGLAVANVYFAHPLLDRMAEDFAISHGAIGLVMTMTQVGYGLGLLLIVPLGDLLDRRRLIVGQSVASAAVLLVVATASNATVFFAALAVMGLLAVVTQVLVAFAAGLARPDERGQVVGVVTSGIVIGILLARTVSGTLADLAGWRSVYVVSAGLTLAIALVLARVLPAETRTPAATSYVRLIGSVFTLFAEMPVLRIRATIAMLIFAAIVTLLTPLVLPLSAPPFSLSHTQIGLFGLAGAAGALGASRAGAWADRGFAQRVSCFGLALMLAAWLPIGLMHWSLWGPIIGVVIIDFGLQAVHVTNQAMIYAERPEAQSRLTAGYMIFYSIGSALGSIASTLTYASAGWTGVSILGAAISATALVFWAATRHVGAKSE</sequence>
<dbReference type="AlphaFoldDB" id="A0A4D7B8S3"/>
<feature type="transmembrane region" description="Helical" evidence="4">
    <location>
        <begin position="365"/>
        <end position="384"/>
    </location>
</feature>
<evidence type="ECO:0000313" key="7">
    <source>
        <dbReference type="Proteomes" id="UP000298781"/>
    </source>
</evidence>
<evidence type="ECO:0000256" key="1">
    <source>
        <dbReference type="ARBA" id="ARBA00022692"/>
    </source>
</evidence>
<dbReference type="Proteomes" id="UP000298781">
    <property type="component" value="Chromosome"/>
</dbReference>
<evidence type="ECO:0000313" key="6">
    <source>
        <dbReference type="EMBL" id="QCI67243.1"/>
    </source>
</evidence>
<evidence type="ECO:0000256" key="2">
    <source>
        <dbReference type="ARBA" id="ARBA00022989"/>
    </source>
</evidence>
<feature type="transmembrane region" description="Helical" evidence="4">
    <location>
        <begin position="190"/>
        <end position="210"/>
    </location>
</feature>
<dbReference type="Pfam" id="PF07690">
    <property type="entry name" value="MFS_1"/>
    <property type="match status" value="1"/>
</dbReference>
<feature type="transmembrane region" description="Helical" evidence="4">
    <location>
        <begin position="245"/>
        <end position="264"/>
    </location>
</feature>
<feature type="transmembrane region" description="Helical" evidence="4">
    <location>
        <begin position="160"/>
        <end position="178"/>
    </location>
</feature>
<feature type="transmembrane region" description="Helical" evidence="4">
    <location>
        <begin position="37"/>
        <end position="55"/>
    </location>
</feature>
<dbReference type="PROSITE" id="PS50850">
    <property type="entry name" value="MFS"/>
    <property type="match status" value="1"/>
</dbReference>
<dbReference type="InterPro" id="IPR036259">
    <property type="entry name" value="MFS_trans_sf"/>
</dbReference>
<dbReference type="InterPro" id="IPR011701">
    <property type="entry name" value="MFS"/>
</dbReference>
<protein>
    <submittedName>
        <fullName evidence="6">MFS transporter</fullName>
    </submittedName>
</protein>
<keyword evidence="2 4" id="KW-1133">Transmembrane helix</keyword>
<feature type="domain" description="Major facilitator superfamily (MFS) profile" evidence="5">
    <location>
        <begin position="37"/>
        <end position="416"/>
    </location>
</feature>
<reference evidence="6 7" key="1">
    <citation type="submission" date="2019-04" db="EMBL/GenBank/DDBJ databases">
        <title>Phreatobacter aquaticus sp. nov.</title>
        <authorList>
            <person name="Choi A."/>
        </authorList>
    </citation>
    <scope>NUCLEOTIDE SEQUENCE [LARGE SCALE GENOMIC DNA]</scope>
    <source>
        <strain evidence="6 7">KCTC 52518</strain>
    </source>
</reference>
<evidence type="ECO:0000259" key="5">
    <source>
        <dbReference type="PROSITE" id="PS50850"/>
    </source>
</evidence>
<dbReference type="GO" id="GO:0022857">
    <property type="term" value="F:transmembrane transporter activity"/>
    <property type="evidence" value="ECO:0007669"/>
    <property type="project" value="InterPro"/>
</dbReference>
<keyword evidence="7" id="KW-1185">Reference proteome</keyword>
<feature type="transmembrane region" description="Helical" evidence="4">
    <location>
        <begin position="307"/>
        <end position="325"/>
    </location>
</feature>
<keyword evidence="1 4" id="KW-0812">Transmembrane</keyword>
<dbReference type="PANTHER" id="PTHR42910:SF1">
    <property type="entry name" value="MAJOR FACILITATOR SUPERFAMILY (MFS) PROFILE DOMAIN-CONTAINING PROTEIN"/>
    <property type="match status" value="1"/>
</dbReference>
<organism evidence="6 7">
    <name type="scientific">Phreatobacter stygius</name>
    <dbReference type="NCBI Taxonomy" id="1940610"/>
    <lineage>
        <taxon>Bacteria</taxon>
        <taxon>Pseudomonadati</taxon>
        <taxon>Pseudomonadota</taxon>
        <taxon>Alphaproteobacteria</taxon>
        <taxon>Hyphomicrobiales</taxon>
        <taxon>Phreatobacteraceae</taxon>
        <taxon>Phreatobacter</taxon>
    </lineage>
</organism>
<dbReference type="CDD" id="cd17324">
    <property type="entry name" value="MFS_NepI_like"/>
    <property type="match status" value="1"/>
</dbReference>
<dbReference type="SUPFAM" id="SSF103473">
    <property type="entry name" value="MFS general substrate transporter"/>
    <property type="match status" value="1"/>
</dbReference>